<keyword evidence="1" id="KW-0812">Transmembrane</keyword>
<comment type="caution">
    <text evidence="2">The sequence shown here is derived from an EMBL/GenBank/DDBJ whole genome shotgun (WGS) entry which is preliminary data.</text>
</comment>
<keyword evidence="1" id="KW-0472">Membrane</keyword>
<dbReference type="EMBL" id="JAHUZN010000001">
    <property type="protein sequence ID" value="KAG8503522.1"/>
    <property type="molecule type" value="Genomic_DNA"/>
</dbReference>
<dbReference type="PANTHER" id="PTHR15907">
    <property type="entry name" value="DUF614 FAMILY PROTEIN-RELATED"/>
    <property type="match status" value="1"/>
</dbReference>
<dbReference type="InterPro" id="IPR006461">
    <property type="entry name" value="PLAC_motif_containing"/>
</dbReference>
<dbReference type="AlphaFoldDB" id="A0A8J5ZL55"/>
<dbReference type="Proteomes" id="UP000701853">
    <property type="component" value="Chromosome 1"/>
</dbReference>
<evidence type="ECO:0000313" key="3">
    <source>
        <dbReference type="Proteomes" id="UP000701853"/>
    </source>
</evidence>
<reference evidence="2 3" key="1">
    <citation type="journal article" date="2021" name="bioRxiv">
        <title>The Gossypium anomalum genome as a resource for cotton improvement and evolutionary analysis of hybrid incompatibility.</title>
        <authorList>
            <person name="Grover C.E."/>
            <person name="Yuan D."/>
            <person name="Arick M.A."/>
            <person name="Miller E.R."/>
            <person name="Hu G."/>
            <person name="Peterson D.G."/>
            <person name="Wendel J.F."/>
            <person name="Udall J.A."/>
        </authorList>
    </citation>
    <scope>NUCLEOTIDE SEQUENCE [LARGE SCALE GENOMIC DNA]</scope>
    <source>
        <strain evidence="2">JFW-Udall</strain>
        <tissue evidence="2">Leaf</tissue>
    </source>
</reference>
<proteinExistence type="predicted"/>
<keyword evidence="1" id="KW-1133">Transmembrane helix</keyword>
<evidence type="ECO:0000256" key="1">
    <source>
        <dbReference type="SAM" id="Phobius"/>
    </source>
</evidence>
<gene>
    <name evidence="2" type="ORF">CXB51_001527</name>
</gene>
<dbReference type="OrthoDB" id="1045822at2759"/>
<keyword evidence="3" id="KW-1185">Reference proteome</keyword>
<name>A0A8J5ZL55_9ROSI</name>
<evidence type="ECO:0000313" key="2">
    <source>
        <dbReference type="EMBL" id="KAG8503522.1"/>
    </source>
</evidence>
<feature type="transmembrane region" description="Helical" evidence="1">
    <location>
        <begin position="279"/>
        <end position="297"/>
    </location>
</feature>
<accession>A0A8J5ZL55</accession>
<sequence length="370" mass="41851">MTKYPTNQSTSANPHHFVQEAPVTGVPINPQYPQQNYTQPPRNVPWSTGLCDCCSDLPNCCLTCWCPCITFGQIAEIVDHGSTSCGVSGALYALIGILTGCPCIYSCFYRSRMRSEYMLEDRPCNDCCLHFCCEACALCQEYRELKNRGFDMSLGWHGNMARQQNQGLQMPSAPGNSLIEHPPTIAMYPTEHPQWPPAPYQYGQPAPPPFAPVADPNQQMRNQNYYMHPAGKVLWSTGLCDCCYDIPNCIITCFCPCITFGEIAEIVDNGSVSCLASGVLYSIFWMSGLACMYSCFYRSRMRNQYMLAETPYPDWCLHLCCEVCALCQEYRELKNRGFNMYIGWHANMENMRNRAMQMSMPPVVEDGMKR</sequence>
<protein>
    <submittedName>
        <fullName evidence="2">Uncharacterized protein</fullName>
    </submittedName>
</protein>
<organism evidence="2 3">
    <name type="scientific">Gossypium anomalum</name>
    <dbReference type="NCBI Taxonomy" id="47600"/>
    <lineage>
        <taxon>Eukaryota</taxon>
        <taxon>Viridiplantae</taxon>
        <taxon>Streptophyta</taxon>
        <taxon>Embryophyta</taxon>
        <taxon>Tracheophyta</taxon>
        <taxon>Spermatophyta</taxon>
        <taxon>Magnoliopsida</taxon>
        <taxon>eudicotyledons</taxon>
        <taxon>Gunneridae</taxon>
        <taxon>Pentapetalae</taxon>
        <taxon>rosids</taxon>
        <taxon>malvids</taxon>
        <taxon>Malvales</taxon>
        <taxon>Malvaceae</taxon>
        <taxon>Malvoideae</taxon>
        <taxon>Gossypium</taxon>
    </lineage>
</organism>
<dbReference type="Pfam" id="PF04749">
    <property type="entry name" value="PLAC8"/>
    <property type="match status" value="2"/>
</dbReference>
<dbReference type="NCBIfam" id="TIGR01571">
    <property type="entry name" value="A_thal_Cys_rich"/>
    <property type="match status" value="2"/>
</dbReference>